<dbReference type="GO" id="GO:0006355">
    <property type="term" value="P:regulation of DNA-templated transcription"/>
    <property type="evidence" value="ECO:0007669"/>
    <property type="project" value="InterPro"/>
</dbReference>
<dbReference type="Proteomes" id="UP000059188">
    <property type="component" value="Unassembled WGS sequence"/>
</dbReference>
<dbReference type="InterPro" id="IPR003616">
    <property type="entry name" value="Post-SET_dom"/>
</dbReference>
<feature type="domain" description="AWS" evidence="14">
    <location>
        <begin position="39"/>
        <end position="94"/>
    </location>
</feature>
<dbReference type="SMART" id="SM00317">
    <property type="entry name" value="SET"/>
    <property type="match status" value="1"/>
</dbReference>
<evidence type="ECO:0000256" key="10">
    <source>
        <dbReference type="ARBA" id="ARBA00023242"/>
    </source>
</evidence>
<sequence>MVQLIGELPRAEEEASQHYQEIKENWYQYQTLGKSRNAEEGYACDCHYVRGASPLYLACGEGSHCINRITQVECIEGECPSKSHCQNQRFQRRQYANIHIVKTEKKGLGLRAAAQLKKDDFVYEYVGDVVNETVLRKRMREYAEEGIQHFYFMMLQREQYIDATKRGGKGRFANHSCNPNCYVAKWVVGKRIRMGIFAKRDIDENEELTFNYNVDRYGHDPQKCYCGETNCAGFLGGKTQTDVRANEMLGALGAASKSTTVKGRDAWNMAAADDPIPLEPFEAQYIISSMRQLMNERTFLIVILKRISVSETDAIRELMQLRCFGLLAGIIEENYTDNDIDKEIVEIILRSWQSWPLMNRGKIVQSGIEEKLKIIAQGEDETLKELADKLLTKWSTLEETGYRIPKRKNEDLLEPEDRSKRLTASESPPHDSDPEPQPIVTFKATPLLGGGAHRRIGPLPPPPPPDHSSTTPEPSLLRRPTKSELDAIIARASETASPVPSNIALPTPSSEGTPINGFGSGRSKKDWSKATQDEKQKRMTRLIGEVVVKTLSKWKGEFSHESFKKIAKEITDKITETEMRRYGHSNSKFDKLSDEKTEKVKKFVKLSAAKYISRQKKQRQGSDSTPNDIDADIDTALTTPNDGESKVLPFPTSSATPSGSTPDAPASSLADMQLDSGSVRG</sequence>
<evidence type="ECO:0000256" key="3">
    <source>
        <dbReference type="ARBA" id="ARBA00012178"/>
    </source>
</evidence>
<dbReference type="SUPFAM" id="SSF82199">
    <property type="entry name" value="SET domain"/>
    <property type="match status" value="1"/>
</dbReference>
<dbReference type="InterPro" id="IPR006560">
    <property type="entry name" value="AWS_dom"/>
</dbReference>
<evidence type="ECO:0000256" key="2">
    <source>
        <dbReference type="ARBA" id="ARBA00004286"/>
    </source>
</evidence>
<comment type="subcellular location">
    <subcellularLocation>
        <location evidence="2">Chromosome</location>
    </subcellularLocation>
    <subcellularLocation>
        <location evidence="1">Nucleus</location>
    </subcellularLocation>
</comment>
<evidence type="ECO:0000256" key="7">
    <source>
        <dbReference type="ARBA" id="ARBA00022691"/>
    </source>
</evidence>
<dbReference type="EC" id="2.1.1.359" evidence="3"/>
<keyword evidence="4" id="KW-0158">Chromosome</keyword>
<gene>
    <name evidence="15" type="primary">set2</name>
    <name evidence="15" type="ORF">RSOLAG1IB_04986</name>
</gene>
<dbReference type="CDD" id="cd19172">
    <property type="entry name" value="SET_SETD2"/>
    <property type="match status" value="1"/>
</dbReference>
<dbReference type="Gene3D" id="1.10.1740.100">
    <property type="entry name" value="Set2, Rpb1 interacting domain"/>
    <property type="match status" value="1"/>
</dbReference>
<proteinExistence type="predicted"/>
<dbReference type="EMBL" id="LN679106">
    <property type="protein sequence ID" value="CEL62630.1"/>
    <property type="molecule type" value="Genomic_DNA"/>
</dbReference>
<dbReference type="SMART" id="SM00508">
    <property type="entry name" value="PostSET"/>
    <property type="match status" value="1"/>
</dbReference>
<dbReference type="InterPro" id="IPR050777">
    <property type="entry name" value="SET2_Histone-Lys_MeTrsfase"/>
</dbReference>
<evidence type="ECO:0000256" key="9">
    <source>
        <dbReference type="ARBA" id="ARBA00023163"/>
    </source>
</evidence>
<dbReference type="InterPro" id="IPR044437">
    <property type="entry name" value="SETD2/Set2_SET"/>
</dbReference>
<dbReference type="PROSITE" id="PS50868">
    <property type="entry name" value="POST_SET"/>
    <property type="match status" value="1"/>
</dbReference>
<dbReference type="PROSITE" id="PS50280">
    <property type="entry name" value="SET"/>
    <property type="match status" value="1"/>
</dbReference>
<keyword evidence="8" id="KW-0805">Transcription regulation</keyword>
<keyword evidence="10" id="KW-0539">Nucleus</keyword>
<dbReference type="GO" id="GO:0140955">
    <property type="term" value="F:histone H3K36 trimethyltransferase activity"/>
    <property type="evidence" value="ECO:0007669"/>
    <property type="project" value="UniProtKB-EC"/>
</dbReference>
<dbReference type="InterPro" id="IPR038190">
    <property type="entry name" value="SRI_sf"/>
</dbReference>
<dbReference type="InterPro" id="IPR001214">
    <property type="entry name" value="SET_dom"/>
</dbReference>
<dbReference type="OrthoDB" id="422362at2759"/>
<reference evidence="15 16" key="1">
    <citation type="submission" date="2014-11" db="EMBL/GenBank/DDBJ databases">
        <authorList>
            <person name="Wibberg Daniel"/>
        </authorList>
    </citation>
    <scope>NUCLEOTIDE SEQUENCE [LARGE SCALE GENOMIC DNA]</scope>
    <source>
        <strain evidence="15">Rhizoctonia solani AG1-IB 7/3/14</strain>
    </source>
</reference>
<dbReference type="Gene3D" id="2.170.270.10">
    <property type="entry name" value="SET domain"/>
    <property type="match status" value="1"/>
</dbReference>
<feature type="region of interest" description="Disordered" evidence="11">
    <location>
        <begin position="406"/>
        <end position="536"/>
    </location>
</feature>
<feature type="domain" description="Post-SET" evidence="13">
    <location>
        <begin position="220"/>
        <end position="236"/>
    </location>
</feature>
<evidence type="ECO:0000256" key="4">
    <source>
        <dbReference type="ARBA" id="ARBA00022454"/>
    </source>
</evidence>
<dbReference type="InterPro" id="IPR013257">
    <property type="entry name" value="SRI"/>
</dbReference>
<keyword evidence="7" id="KW-0949">S-adenosyl-L-methionine</keyword>
<dbReference type="AlphaFoldDB" id="A0A0B7FY51"/>
<dbReference type="SMART" id="SM00570">
    <property type="entry name" value="AWS"/>
    <property type="match status" value="1"/>
</dbReference>
<keyword evidence="9" id="KW-0804">Transcription</keyword>
<dbReference type="PANTHER" id="PTHR22884">
    <property type="entry name" value="SET DOMAIN PROTEINS"/>
    <property type="match status" value="1"/>
</dbReference>
<protein>
    <recommendedName>
        <fullName evidence="3">[histone H3]-lysine(36) N-trimethyltransferase</fullName>
        <ecNumber evidence="3">2.1.1.359</ecNumber>
    </recommendedName>
</protein>
<name>A0A0B7FY51_THACB</name>
<evidence type="ECO:0000256" key="5">
    <source>
        <dbReference type="ARBA" id="ARBA00022603"/>
    </source>
</evidence>
<organism evidence="15 16">
    <name type="scientific">Thanatephorus cucumeris (strain AG1-IB / isolate 7/3/14)</name>
    <name type="common">Lettuce bottom rot fungus</name>
    <name type="synonym">Rhizoctonia solani</name>
    <dbReference type="NCBI Taxonomy" id="1108050"/>
    <lineage>
        <taxon>Eukaryota</taxon>
        <taxon>Fungi</taxon>
        <taxon>Dikarya</taxon>
        <taxon>Basidiomycota</taxon>
        <taxon>Agaricomycotina</taxon>
        <taxon>Agaricomycetes</taxon>
        <taxon>Cantharellales</taxon>
        <taxon>Ceratobasidiaceae</taxon>
        <taxon>Rhizoctonia</taxon>
        <taxon>Rhizoctonia solani AG-1</taxon>
    </lineage>
</organism>
<feature type="compositionally biased region" description="Basic and acidic residues" evidence="11">
    <location>
        <begin position="523"/>
        <end position="536"/>
    </location>
</feature>
<evidence type="ECO:0000256" key="11">
    <source>
        <dbReference type="SAM" id="MobiDB-lite"/>
    </source>
</evidence>
<evidence type="ECO:0000259" key="12">
    <source>
        <dbReference type="PROSITE" id="PS50280"/>
    </source>
</evidence>
<keyword evidence="6 15" id="KW-0808">Transferase</keyword>
<evidence type="ECO:0000313" key="16">
    <source>
        <dbReference type="Proteomes" id="UP000059188"/>
    </source>
</evidence>
<evidence type="ECO:0000313" key="15">
    <source>
        <dbReference type="EMBL" id="CEL62630.1"/>
    </source>
</evidence>
<evidence type="ECO:0000259" key="14">
    <source>
        <dbReference type="PROSITE" id="PS51215"/>
    </source>
</evidence>
<dbReference type="InterPro" id="IPR046341">
    <property type="entry name" value="SET_dom_sf"/>
</dbReference>
<dbReference type="GO" id="GO:0005694">
    <property type="term" value="C:chromosome"/>
    <property type="evidence" value="ECO:0007669"/>
    <property type="project" value="UniProtKB-SubCell"/>
</dbReference>
<keyword evidence="16" id="KW-1185">Reference proteome</keyword>
<dbReference type="Pfam" id="PF17907">
    <property type="entry name" value="AWS"/>
    <property type="match status" value="1"/>
</dbReference>
<feature type="compositionally biased region" description="Low complexity" evidence="11">
    <location>
        <begin position="649"/>
        <end position="668"/>
    </location>
</feature>
<dbReference type="Pfam" id="PF00856">
    <property type="entry name" value="SET"/>
    <property type="match status" value="1"/>
</dbReference>
<evidence type="ECO:0000256" key="6">
    <source>
        <dbReference type="ARBA" id="ARBA00022679"/>
    </source>
</evidence>
<keyword evidence="5 15" id="KW-0489">Methyltransferase</keyword>
<dbReference type="STRING" id="1108050.A0A0B7FY51"/>
<evidence type="ECO:0000256" key="8">
    <source>
        <dbReference type="ARBA" id="ARBA00023015"/>
    </source>
</evidence>
<feature type="region of interest" description="Disordered" evidence="11">
    <location>
        <begin position="613"/>
        <end position="681"/>
    </location>
</feature>
<dbReference type="GO" id="GO:0032259">
    <property type="term" value="P:methylation"/>
    <property type="evidence" value="ECO:0007669"/>
    <property type="project" value="UniProtKB-KW"/>
</dbReference>
<feature type="domain" description="SET" evidence="12">
    <location>
        <begin position="96"/>
        <end position="213"/>
    </location>
</feature>
<feature type="compositionally biased region" description="Basic and acidic residues" evidence="11">
    <location>
        <begin position="407"/>
        <end position="420"/>
    </location>
</feature>
<dbReference type="PROSITE" id="PS51215">
    <property type="entry name" value="AWS"/>
    <property type="match status" value="1"/>
</dbReference>
<accession>A0A0B7FY51</accession>
<evidence type="ECO:0000259" key="13">
    <source>
        <dbReference type="PROSITE" id="PS50868"/>
    </source>
</evidence>
<dbReference type="Pfam" id="PF08236">
    <property type="entry name" value="SRI"/>
    <property type="match status" value="1"/>
</dbReference>
<dbReference type="GO" id="GO:0005634">
    <property type="term" value="C:nucleus"/>
    <property type="evidence" value="ECO:0007669"/>
    <property type="project" value="UniProtKB-SubCell"/>
</dbReference>
<evidence type="ECO:0000256" key="1">
    <source>
        <dbReference type="ARBA" id="ARBA00004123"/>
    </source>
</evidence>